<dbReference type="Pfam" id="PF13385">
    <property type="entry name" value="Laminin_G_3"/>
    <property type="match status" value="1"/>
</dbReference>
<keyword evidence="1" id="KW-0732">Signal</keyword>
<dbReference type="InterPro" id="IPR013783">
    <property type="entry name" value="Ig-like_fold"/>
</dbReference>
<feature type="domain" description="PKD" evidence="3">
    <location>
        <begin position="36"/>
        <end position="104"/>
    </location>
</feature>
<gene>
    <name evidence="4" type="ORF">GCM10007940_35060</name>
</gene>
<organism evidence="4 5">
    <name type="scientific">Portibacter lacus</name>
    <dbReference type="NCBI Taxonomy" id="1099794"/>
    <lineage>
        <taxon>Bacteria</taxon>
        <taxon>Pseudomonadati</taxon>
        <taxon>Bacteroidota</taxon>
        <taxon>Saprospiria</taxon>
        <taxon>Saprospirales</taxon>
        <taxon>Haliscomenobacteraceae</taxon>
        <taxon>Portibacter</taxon>
    </lineage>
</organism>
<dbReference type="InterPro" id="IPR035986">
    <property type="entry name" value="PKD_dom_sf"/>
</dbReference>
<dbReference type="InterPro" id="IPR022409">
    <property type="entry name" value="PKD/Chitinase_dom"/>
</dbReference>
<evidence type="ECO:0000259" key="3">
    <source>
        <dbReference type="PROSITE" id="PS50093"/>
    </source>
</evidence>
<dbReference type="Gene3D" id="2.60.40.10">
    <property type="entry name" value="Immunoglobulins"/>
    <property type="match status" value="1"/>
</dbReference>
<dbReference type="CDD" id="cd00146">
    <property type="entry name" value="PKD"/>
    <property type="match status" value="1"/>
</dbReference>
<comment type="caution">
    <text evidence="4">The sequence shown here is derived from an EMBL/GenBank/DDBJ whole genome shotgun (WGS) entry which is preliminary data.</text>
</comment>
<evidence type="ECO:0000313" key="4">
    <source>
        <dbReference type="EMBL" id="GLR18890.1"/>
    </source>
</evidence>
<dbReference type="GO" id="GO:0005975">
    <property type="term" value="P:carbohydrate metabolic process"/>
    <property type="evidence" value="ECO:0007669"/>
    <property type="project" value="UniProtKB-ARBA"/>
</dbReference>
<dbReference type="Proteomes" id="UP001156666">
    <property type="component" value="Unassembled WGS sequence"/>
</dbReference>
<dbReference type="EMBL" id="BSOH01000023">
    <property type="protein sequence ID" value="GLR18890.1"/>
    <property type="molecule type" value="Genomic_DNA"/>
</dbReference>
<name>A0AA37SW63_9BACT</name>
<dbReference type="AlphaFoldDB" id="A0AA37SW63"/>
<dbReference type="RefSeq" id="WP_235292835.1">
    <property type="nucleotide sequence ID" value="NZ_BSOH01000023.1"/>
</dbReference>
<protein>
    <recommendedName>
        <fullName evidence="3">PKD domain-containing protein</fullName>
    </recommendedName>
</protein>
<dbReference type="InterPro" id="IPR000601">
    <property type="entry name" value="PKD_dom"/>
</dbReference>
<dbReference type="SUPFAM" id="SSF49899">
    <property type="entry name" value="Concanavalin A-like lectins/glucanases"/>
    <property type="match status" value="1"/>
</dbReference>
<evidence type="ECO:0000313" key="5">
    <source>
        <dbReference type="Proteomes" id="UP001156666"/>
    </source>
</evidence>
<dbReference type="Pfam" id="PF18911">
    <property type="entry name" value="PKD_4"/>
    <property type="match status" value="1"/>
</dbReference>
<reference evidence="4" key="2">
    <citation type="submission" date="2023-01" db="EMBL/GenBank/DDBJ databases">
        <title>Draft genome sequence of Portibacter lacus strain NBRC 108769.</title>
        <authorList>
            <person name="Sun Q."/>
            <person name="Mori K."/>
        </authorList>
    </citation>
    <scope>NUCLEOTIDE SEQUENCE</scope>
    <source>
        <strain evidence="4">NBRC 108769</strain>
    </source>
</reference>
<dbReference type="PROSITE" id="PS50093">
    <property type="entry name" value="PKD"/>
    <property type="match status" value="1"/>
</dbReference>
<dbReference type="SMART" id="SM00089">
    <property type="entry name" value="PKD"/>
    <property type="match status" value="1"/>
</dbReference>
<dbReference type="InterPro" id="IPR013320">
    <property type="entry name" value="ConA-like_dom_sf"/>
</dbReference>
<dbReference type="InterPro" id="IPR006558">
    <property type="entry name" value="LamG-like"/>
</dbReference>
<keyword evidence="5" id="KW-1185">Reference proteome</keyword>
<sequence>MKYLKYNKIYLFVLTLAIIVSCEKSIDDGPDPALLPMAAFNASATTVEAGDSITFSDASTNAPSLYTWNFEGGNPTYSNQANPTVTYEGAGTYDVMLTVRNDEGAGEILMEDHIVITAPPVIDIETQPQVRLDFEDNLDNAGLTSFTATPAAPASYGIRPGGGGAYVFNGNNQIDLTGYTGINGAGARSVALWIKTNHAATSGLVHWGQTGSFSRSSFKMQNTGEIRYEYQGGGHTIGPAVNDDEWHHIAYTYDGDKIIIYIDAVEVFSIAGKTLDTGSAGETDVNIGSQLGGSIFQGMMDDVRIFDVVLTQEEVKILSEIK</sequence>
<dbReference type="PROSITE" id="PS51257">
    <property type="entry name" value="PROKAR_LIPOPROTEIN"/>
    <property type="match status" value="1"/>
</dbReference>
<proteinExistence type="predicted"/>
<dbReference type="SUPFAM" id="SSF49299">
    <property type="entry name" value="PKD domain"/>
    <property type="match status" value="1"/>
</dbReference>
<dbReference type="GO" id="GO:0004553">
    <property type="term" value="F:hydrolase activity, hydrolyzing O-glycosyl compounds"/>
    <property type="evidence" value="ECO:0007669"/>
    <property type="project" value="UniProtKB-ARBA"/>
</dbReference>
<accession>A0AA37SW63</accession>
<dbReference type="SMART" id="SM00560">
    <property type="entry name" value="LamGL"/>
    <property type="match status" value="1"/>
</dbReference>
<evidence type="ECO:0000256" key="1">
    <source>
        <dbReference type="ARBA" id="ARBA00022729"/>
    </source>
</evidence>
<evidence type="ECO:0000256" key="2">
    <source>
        <dbReference type="ARBA" id="ARBA00023157"/>
    </source>
</evidence>
<keyword evidence="2" id="KW-1015">Disulfide bond</keyword>
<reference evidence="4" key="1">
    <citation type="journal article" date="2014" name="Int. J. Syst. Evol. Microbiol.">
        <title>Complete genome sequence of Corynebacterium casei LMG S-19264T (=DSM 44701T), isolated from a smear-ripened cheese.</title>
        <authorList>
            <consortium name="US DOE Joint Genome Institute (JGI-PGF)"/>
            <person name="Walter F."/>
            <person name="Albersmeier A."/>
            <person name="Kalinowski J."/>
            <person name="Ruckert C."/>
        </authorList>
    </citation>
    <scope>NUCLEOTIDE SEQUENCE</scope>
    <source>
        <strain evidence="4">NBRC 108769</strain>
    </source>
</reference>
<dbReference type="Gene3D" id="2.60.120.200">
    <property type="match status" value="1"/>
</dbReference>